<dbReference type="InterPro" id="IPR012337">
    <property type="entry name" value="RNaseH-like_sf"/>
</dbReference>
<gene>
    <name evidence="2" type="ORF">Harman_40540</name>
</gene>
<dbReference type="Proteomes" id="UP000304382">
    <property type="component" value="Unassembled WGS sequence"/>
</dbReference>
<organism evidence="2 3">
    <name type="scientific">Haloarcula mannanilytica</name>
    <dbReference type="NCBI Taxonomy" id="2509225"/>
    <lineage>
        <taxon>Archaea</taxon>
        <taxon>Methanobacteriati</taxon>
        <taxon>Methanobacteriota</taxon>
        <taxon>Stenosarchaea group</taxon>
        <taxon>Halobacteria</taxon>
        <taxon>Halobacteriales</taxon>
        <taxon>Haloarculaceae</taxon>
        <taxon>Haloarcula</taxon>
    </lineage>
</organism>
<dbReference type="EMBL" id="BIXZ01000016">
    <property type="protein sequence ID" value="GCF16119.1"/>
    <property type="molecule type" value="Genomic_DNA"/>
</dbReference>
<reference evidence="2 3" key="1">
    <citation type="submission" date="2019-02" db="EMBL/GenBank/DDBJ databases">
        <title>Haloarcula mannanilyticum sp. nov., a mannan degrading haloarchaeon isolated from commercial salt.</title>
        <authorList>
            <person name="Enomoto S."/>
            <person name="Shimane Y."/>
            <person name="Kamekura M."/>
            <person name="Ito T."/>
            <person name="Moriya O."/>
            <person name="Ihara K."/>
            <person name="Takahashi-Ando N."/>
            <person name="Fukushima Y."/>
            <person name="Yoshida Y."/>
            <person name="Usama R."/>
            <person name="Takai K."/>
            <person name="Minegishi H."/>
        </authorList>
    </citation>
    <scope>NUCLEOTIDE SEQUENCE [LARGE SCALE GENOMIC DNA]</scope>
    <source>
        <strain evidence="2 3">MD130-1</strain>
    </source>
</reference>
<comment type="caution">
    <text evidence="2">The sequence shown here is derived from an EMBL/GenBank/DDBJ whole genome shotgun (WGS) entry which is preliminary data.</text>
</comment>
<dbReference type="CDD" id="cd09279">
    <property type="entry name" value="RNase_HI_like"/>
    <property type="match status" value="1"/>
</dbReference>
<dbReference type="AlphaFoldDB" id="A0A4C2EV94"/>
<dbReference type="OrthoDB" id="333599at2157"/>
<dbReference type="Gene3D" id="3.30.420.10">
    <property type="entry name" value="Ribonuclease H-like superfamily/Ribonuclease H"/>
    <property type="match status" value="1"/>
</dbReference>
<dbReference type="RefSeq" id="WP_137685503.1">
    <property type="nucleotide sequence ID" value="NZ_BIXZ01000016.1"/>
</dbReference>
<sequence>MDWHNQSAGDRERLPAETLSPLAARVDELLALYRYELTPAIDAINAAVAGYGGLFDPETSADEIQTAIDDILEAGVPMSQQDAPDTAVSRAVLYVDGSAHSNGPAGAGAVIQADGTQIAGLGRPVGSRTNNNIAEYAALHLGLRSLTARCAPDSVEIRIDSMTVINHIWGDSESTVRATPYSTAITDLLSTLPAHEWTHLADSDPNPADAQATVGADIAALGPG</sequence>
<dbReference type="SUPFAM" id="SSF53098">
    <property type="entry name" value="Ribonuclease H-like"/>
    <property type="match status" value="1"/>
</dbReference>
<accession>A0A4C2EV94</accession>
<protein>
    <recommendedName>
        <fullName evidence="1">RNase H type-1 domain-containing protein</fullName>
    </recommendedName>
</protein>
<dbReference type="GO" id="GO:0004523">
    <property type="term" value="F:RNA-DNA hybrid ribonuclease activity"/>
    <property type="evidence" value="ECO:0007669"/>
    <property type="project" value="InterPro"/>
</dbReference>
<dbReference type="InterPro" id="IPR036397">
    <property type="entry name" value="RNaseH_sf"/>
</dbReference>
<evidence type="ECO:0000313" key="2">
    <source>
        <dbReference type="EMBL" id="GCF16119.1"/>
    </source>
</evidence>
<proteinExistence type="predicted"/>
<keyword evidence="3" id="KW-1185">Reference proteome</keyword>
<name>A0A4C2EV94_9EURY</name>
<dbReference type="GO" id="GO:0003676">
    <property type="term" value="F:nucleic acid binding"/>
    <property type="evidence" value="ECO:0007669"/>
    <property type="project" value="InterPro"/>
</dbReference>
<dbReference type="Pfam" id="PF13456">
    <property type="entry name" value="RVT_3"/>
    <property type="match status" value="1"/>
</dbReference>
<evidence type="ECO:0000313" key="3">
    <source>
        <dbReference type="Proteomes" id="UP000304382"/>
    </source>
</evidence>
<dbReference type="InterPro" id="IPR002156">
    <property type="entry name" value="RNaseH_domain"/>
</dbReference>
<feature type="domain" description="RNase H type-1" evidence="1">
    <location>
        <begin position="87"/>
        <end position="217"/>
    </location>
</feature>
<evidence type="ECO:0000259" key="1">
    <source>
        <dbReference type="PROSITE" id="PS50879"/>
    </source>
</evidence>
<dbReference type="PROSITE" id="PS50879">
    <property type="entry name" value="RNASE_H_1"/>
    <property type="match status" value="1"/>
</dbReference>